<organism evidence="1 2">
    <name type="scientific">Candidatus Magnetobacterium bavaricum</name>
    <dbReference type="NCBI Taxonomy" id="29290"/>
    <lineage>
        <taxon>Bacteria</taxon>
        <taxon>Pseudomonadati</taxon>
        <taxon>Nitrospirota</taxon>
        <taxon>Thermodesulfovibrionia</taxon>
        <taxon>Thermodesulfovibrionales</taxon>
        <taxon>Candidatus Magnetobacteriaceae</taxon>
        <taxon>Candidatus Magnetobacterium</taxon>
    </lineage>
</organism>
<evidence type="ECO:0000313" key="2">
    <source>
        <dbReference type="Proteomes" id="UP000033423"/>
    </source>
</evidence>
<sequence>IEKMARFKELIRRSKTVEELKEFLKNNVG</sequence>
<protein>
    <submittedName>
        <fullName evidence="1">Uncharacterized protein</fullName>
    </submittedName>
</protein>
<reference evidence="1 2" key="1">
    <citation type="submission" date="2015-02" db="EMBL/GenBank/DDBJ databases">
        <title>Single-cell genomics of uncultivated deep-branching MTB reveals a conserved set of magnetosome genes.</title>
        <authorList>
            <person name="Kolinko S."/>
            <person name="Richter M."/>
            <person name="Glockner F.O."/>
            <person name="Brachmann A."/>
            <person name="Schuler D."/>
        </authorList>
    </citation>
    <scope>NUCLEOTIDE SEQUENCE [LARGE SCALE GENOMIC DNA]</scope>
    <source>
        <strain evidence="1">TM-1</strain>
    </source>
</reference>
<keyword evidence="2" id="KW-1185">Reference proteome</keyword>
<gene>
    <name evidence="1" type="ORF">MBAV_004511</name>
</gene>
<feature type="non-terminal residue" evidence="1">
    <location>
        <position position="1"/>
    </location>
</feature>
<comment type="caution">
    <text evidence="1">The sequence shown here is derived from an EMBL/GenBank/DDBJ whole genome shotgun (WGS) entry which is preliminary data.</text>
</comment>
<dbReference type="Proteomes" id="UP000033423">
    <property type="component" value="Unassembled WGS sequence"/>
</dbReference>
<name>A0A0F3GMZ5_9BACT</name>
<proteinExistence type="predicted"/>
<dbReference type="AlphaFoldDB" id="A0A0F3GMZ5"/>
<evidence type="ECO:0000313" key="1">
    <source>
        <dbReference type="EMBL" id="KJU83295.1"/>
    </source>
</evidence>
<accession>A0A0F3GMZ5</accession>
<dbReference type="EMBL" id="LACI01001963">
    <property type="protein sequence ID" value="KJU83295.1"/>
    <property type="molecule type" value="Genomic_DNA"/>
</dbReference>